<dbReference type="InterPro" id="IPR036465">
    <property type="entry name" value="vWFA_dom_sf"/>
</dbReference>
<protein>
    <submittedName>
        <fullName evidence="2">DUF58 domain-containing protein</fullName>
    </submittedName>
</protein>
<comment type="caution">
    <text evidence="2">The sequence shown here is derived from an EMBL/GenBank/DDBJ whole genome shotgun (WGS) entry which is preliminary data.</text>
</comment>
<sequence>MTDLADPEVYLAIEDLELAADGIVNGIWQGYRRSPYRGSGVEFESHRDYRPGDDPRHVNWAMHARHRRLCVKEYRTETNLPLYLLLDASGSMSVANGPSNKFHYAARATAALARLAHDNRDSTSLLILREEVDFALPSRSGTRHFQSMLATLQQCEPSGAGDLARALEKSLDYCRHRGLIVLFSDLFSPEDDTLRALRCLREQGHEVIVFQILDPLEHELPDAADLEFEDAETGRILRTSAGAIRQEYAMSVARWRAGMEHLCQTSGVDWVTCSTADPLSEVVAGFLHHRSN</sequence>
<accession>A0ABW2L9D1</accession>
<reference evidence="3" key="1">
    <citation type="journal article" date="2019" name="Int. J. Syst. Evol. Microbiol.">
        <title>The Global Catalogue of Microorganisms (GCM) 10K type strain sequencing project: providing services to taxonomists for standard genome sequencing and annotation.</title>
        <authorList>
            <consortium name="The Broad Institute Genomics Platform"/>
            <consortium name="The Broad Institute Genome Sequencing Center for Infectious Disease"/>
            <person name="Wu L."/>
            <person name="Ma J."/>
        </authorList>
    </citation>
    <scope>NUCLEOTIDE SEQUENCE [LARGE SCALE GENOMIC DNA]</scope>
    <source>
        <strain evidence="3">CGMCC 4.1467</strain>
    </source>
</reference>
<organism evidence="2 3">
    <name type="scientific">Haloferula chungangensis</name>
    <dbReference type="NCBI Taxonomy" id="1048331"/>
    <lineage>
        <taxon>Bacteria</taxon>
        <taxon>Pseudomonadati</taxon>
        <taxon>Verrucomicrobiota</taxon>
        <taxon>Verrucomicrobiia</taxon>
        <taxon>Verrucomicrobiales</taxon>
        <taxon>Verrucomicrobiaceae</taxon>
        <taxon>Haloferula</taxon>
    </lineage>
</organism>
<dbReference type="RefSeq" id="WP_379712382.1">
    <property type="nucleotide sequence ID" value="NZ_JBHTBS010000005.1"/>
</dbReference>
<dbReference type="PANTHER" id="PTHR33608">
    <property type="entry name" value="BLL2464 PROTEIN"/>
    <property type="match status" value="1"/>
</dbReference>
<dbReference type="Pfam" id="PF01882">
    <property type="entry name" value="DUF58"/>
    <property type="match status" value="1"/>
</dbReference>
<evidence type="ECO:0000313" key="3">
    <source>
        <dbReference type="Proteomes" id="UP001596472"/>
    </source>
</evidence>
<dbReference type="InterPro" id="IPR002035">
    <property type="entry name" value="VWF_A"/>
</dbReference>
<dbReference type="Gene3D" id="3.40.50.410">
    <property type="entry name" value="von Willebrand factor, type A domain"/>
    <property type="match status" value="1"/>
</dbReference>
<name>A0ABW2L9D1_9BACT</name>
<dbReference type="PANTHER" id="PTHR33608:SF7">
    <property type="entry name" value="DUF58 DOMAIN-CONTAINING PROTEIN"/>
    <property type="match status" value="1"/>
</dbReference>
<dbReference type="SUPFAM" id="SSF53300">
    <property type="entry name" value="vWA-like"/>
    <property type="match status" value="1"/>
</dbReference>
<dbReference type="SMART" id="SM00327">
    <property type="entry name" value="VWA"/>
    <property type="match status" value="1"/>
</dbReference>
<keyword evidence="3" id="KW-1185">Reference proteome</keyword>
<gene>
    <name evidence="2" type="ORF">ACFQY0_11320</name>
</gene>
<dbReference type="InterPro" id="IPR002881">
    <property type="entry name" value="DUF58"/>
</dbReference>
<proteinExistence type="predicted"/>
<evidence type="ECO:0000259" key="1">
    <source>
        <dbReference type="SMART" id="SM00327"/>
    </source>
</evidence>
<dbReference type="Proteomes" id="UP001596472">
    <property type="component" value="Unassembled WGS sequence"/>
</dbReference>
<evidence type="ECO:0000313" key="2">
    <source>
        <dbReference type="EMBL" id="MFC7337770.1"/>
    </source>
</evidence>
<dbReference type="EMBL" id="JBHTBS010000005">
    <property type="protein sequence ID" value="MFC7337770.1"/>
    <property type="molecule type" value="Genomic_DNA"/>
</dbReference>
<feature type="domain" description="VWFA" evidence="1">
    <location>
        <begin position="79"/>
        <end position="245"/>
    </location>
</feature>